<dbReference type="EMBL" id="JBAKFM010000001">
    <property type="protein sequence ID" value="MEX0468154.1"/>
    <property type="molecule type" value="Genomic_DNA"/>
</dbReference>
<dbReference type="Pfam" id="PF07331">
    <property type="entry name" value="TctB"/>
    <property type="match status" value="1"/>
</dbReference>
<keyword evidence="1" id="KW-1133">Transmembrane helix</keyword>
<dbReference type="Proteomes" id="UP001556709">
    <property type="component" value="Unassembled WGS sequence"/>
</dbReference>
<feature type="transmembrane region" description="Helical" evidence="1">
    <location>
        <begin position="86"/>
        <end position="115"/>
    </location>
</feature>
<keyword evidence="1" id="KW-0812">Transmembrane</keyword>
<accession>A0ABV3T972</accession>
<evidence type="ECO:0000256" key="1">
    <source>
        <dbReference type="SAM" id="Phobius"/>
    </source>
</evidence>
<feature type="domain" description="DUF1468" evidence="2">
    <location>
        <begin position="21"/>
        <end position="154"/>
    </location>
</feature>
<evidence type="ECO:0000259" key="2">
    <source>
        <dbReference type="Pfam" id="PF07331"/>
    </source>
</evidence>
<dbReference type="InterPro" id="IPR009936">
    <property type="entry name" value="DUF1468"/>
</dbReference>
<keyword evidence="1" id="KW-0472">Membrane</keyword>
<feature type="transmembrane region" description="Helical" evidence="1">
    <location>
        <begin position="41"/>
        <end position="66"/>
    </location>
</feature>
<protein>
    <submittedName>
        <fullName evidence="3">Tripartite tricarboxylate transporter TctB family protein</fullName>
    </submittedName>
</protein>
<feature type="transmembrane region" description="Helical" evidence="1">
    <location>
        <begin position="127"/>
        <end position="149"/>
    </location>
</feature>
<feature type="transmembrane region" description="Helical" evidence="1">
    <location>
        <begin position="15"/>
        <end position="34"/>
    </location>
</feature>
<evidence type="ECO:0000313" key="3">
    <source>
        <dbReference type="EMBL" id="MEX0468154.1"/>
    </source>
</evidence>
<reference evidence="3 4" key="1">
    <citation type="submission" date="2024-02" db="EMBL/GenBank/DDBJ databases">
        <title>New especies of Spiribacter isolated from saline water.</title>
        <authorList>
            <person name="Leon M.J."/>
            <person name="De La Haba R."/>
            <person name="Sanchez-Porro C."/>
            <person name="Ventosa A."/>
        </authorList>
    </citation>
    <scope>NUCLEOTIDE SEQUENCE [LARGE SCALE GENOMIC DNA]</scope>
    <source>
        <strain evidence="4">ag22IC6-390</strain>
    </source>
</reference>
<gene>
    <name evidence="3" type="ORF">V6X73_00170</name>
</gene>
<keyword evidence="4" id="KW-1185">Reference proteome</keyword>
<organism evidence="3 4">
    <name type="scientific">Spiribacter pallidus</name>
    <dbReference type="NCBI Taxonomy" id="1987936"/>
    <lineage>
        <taxon>Bacteria</taxon>
        <taxon>Pseudomonadati</taxon>
        <taxon>Pseudomonadota</taxon>
        <taxon>Gammaproteobacteria</taxon>
        <taxon>Chromatiales</taxon>
        <taxon>Ectothiorhodospiraceae</taxon>
        <taxon>Spiribacter</taxon>
    </lineage>
</organism>
<proteinExistence type="predicted"/>
<name>A0ABV3T972_9GAMM</name>
<evidence type="ECO:0000313" key="4">
    <source>
        <dbReference type="Proteomes" id="UP001556709"/>
    </source>
</evidence>
<dbReference type="RefSeq" id="WP_367958343.1">
    <property type="nucleotide sequence ID" value="NZ_JBAKFK010000001.1"/>
</dbReference>
<sequence>MSNTPVNARAGRRDVLGMGYAAVFVVIGGLALYFTEGMSTLGAVFPQTIATALVIFSLAYIVQNLISPGSVNPPSGDGSWVRRGLLVVVMLGWVLSLTWIGFIAAGVLGFVGMILVGNYDSWTPRRVLAYALVSAAIIGGFYTLFAVVLNVPLPPGRWFQGM</sequence>
<comment type="caution">
    <text evidence="3">The sequence shown here is derived from an EMBL/GenBank/DDBJ whole genome shotgun (WGS) entry which is preliminary data.</text>
</comment>